<dbReference type="PANTHER" id="PTHR30055:SF226">
    <property type="entry name" value="HTH-TYPE TRANSCRIPTIONAL REGULATOR PKSA"/>
    <property type="match status" value="1"/>
</dbReference>
<dbReference type="InterPro" id="IPR009057">
    <property type="entry name" value="Homeodomain-like_sf"/>
</dbReference>
<dbReference type="GO" id="GO:0003700">
    <property type="term" value="F:DNA-binding transcription factor activity"/>
    <property type="evidence" value="ECO:0007669"/>
    <property type="project" value="TreeGrafter"/>
</dbReference>
<evidence type="ECO:0000259" key="4">
    <source>
        <dbReference type="PROSITE" id="PS50977"/>
    </source>
</evidence>
<reference evidence="5 6" key="1">
    <citation type="submission" date="2018-06" db="EMBL/GenBank/DDBJ databases">
        <title>Genomic Encyclopedia of Archaeal and Bacterial Type Strains, Phase II (KMG-II): from individual species to whole genera.</title>
        <authorList>
            <person name="Goeker M."/>
        </authorList>
    </citation>
    <scope>NUCLEOTIDE SEQUENCE [LARGE SCALE GENOMIC DNA]</scope>
    <source>
        <strain evidence="5 6">DSM 22011</strain>
    </source>
</reference>
<evidence type="ECO:0000313" key="5">
    <source>
        <dbReference type="EMBL" id="RAK08194.1"/>
    </source>
</evidence>
<protein>
    <submittedName>
        <fullName evidence="5">TetR family transcriptional regulator</fullName>
    </submittedName>
</protein>
<keyword evidence="1 2" id="KW-0238">DNA-binding</keyword>
<dbReference type="Gene3D" id="1.10.357.10">
    <property type="entry name" value="Tetracycline Repressor, domain 2"/>
    <property type="match status" value="1"/>
</dbReference>
<feature type="domain" description="HTH tetR-type" evidence="4">
    <location>
        <begin position="33"/>
        <end position="93"/>
    </location>
</feature>
<dbReference type="GO" id="GO:0000976">
    <property type="term" value="F:transcription cis-regulatory region binding"/>
    <property type="evidence" value="ECO:0007669"/>
    <property type="project" value="TreeGrafter"/>
</dbReference>
<feature type="DNA-binding region" description="H-T-H motif" evidence="2">
    <location>
        <begin position="56"/>
        <end position="75"/>
    </location>
</feature>
<gene>
    <name evidence="5" type="ORF">ATI53_10869</name>
</gene>
<dbReference type="EMBL" id="QLMG01000086">
    <property type="protein sequence ID" value="RAK08194.1"/>
    <property type="molecule type" value="Genomic_DNA"/>
</dbReference>
<name>A0A327XIC4_9RHOB</name>
<evidence type="ECO:0000313" key="6">
    <source>
        <dbReference type="Proteomes" id="UP000249165"/>
    </source>
</evidence>
<dbReference type="SUPFAM" id="SSF46689">
    <property type="entry name" value="Homeodomain-like"/>
    <property type="match status" value="1"/>
</dbReference>
<comment type="caution">
    <text evidence="5">The sequence shown here is derived from an EMBL/GenBank/DDBJ whole genome shotgun (WGS) entry which is preliminary data.</text>
</comment>
<feature type="region of interest" description="Disordered" evidence="3">
    <location>
        <begin position="1"/>
        <end position="31"/>
    </location>
</feature>
<dbReference type="OrthoDB" id="9811084at2"/>
<dbReference type="Proteomes" id="UP000249165">
    <property type="component" value="Unassembled WGS sequence"/>
</dbReference>
<dbReference type="InterPro" id="IPR036271">
    <property type="entry name" value="Tet_transcr_reg_TetR-rel_C_sf"/>
</dbReference>
<proteinExistence type="predicted"/>
<evidence type="ECO:0000256" key="2">
    <source>
        <dbReference type="PROSITE-ProRule" id="PRU00335"/>
    </source>
</evidence>
<dbReference type="AlphaFoldDB" id="A0A327XIC4"/>
<accession>A0A327XIC4</accession>
<dbReference type="PROSITE" id="PS50977">
    <property type="entry name" value="HTH_TETR_2"/>
    <property type="match status" value="1"/>
</dbReference>
<dbReference type="Gene3D" id="1.10.10.60">
    <property type="entry name" value="Homeodomain-like"/>
    <property type="match status" value="1"/>
</dbReference>
<dbReference type="Pfam" id="PF00440">
    <property type="entry name" value="TetR_N"/>
    <property type="match status" value="1"/>
</dbReference>
<dbReference type="PANTHER" id="PTHR30055">
    <property type="entry name" value="HTH-TYPE TRANSCRIPTIONAL REGULATOR RUTR"/>
    <property type="match status" value="1"/>
</dbReference>
<sequence>MPKQKAIPSAETDPRTFKQPPKKARLTRGEKSQQTYRNLMDAAAKIVGETGYAATSIAKVTEAAGVAHGTFYNYFKDRQALFDVLLPYVGEQMTDQITEDLADAGNGIEREIARFRAYCDYLKSTPGFYRVLYEAEVFAPAAHEAHIQRLSDGYHRALKRAMDAGHLRRMSDDELAATVAILLGARAYVAMQHKNTGKVPESAVQAYADLMRHGLFL</sequence>
<organism evidence="5 6">
    <name type="scientific">Salipiger aestuarii</name>
    <dbReference type="NCBI Taxonomy" id="568098"/>
    <lineage>
        <taxon>Bacteria</taxon>
        <taxon>Pseudomonadati</taxon>
        <taxon>Pseudomonadota</taxon>
        <taxon>Alphaproteobacteria</taxon>
        <taxon>Rhodobacterales</taxon>
        <taxon>Roseobacteraceae</taxon>
        <taxon>Salipiger</taxon>
    </lineage>
</organism>
<dbReference type="RefSeq" id="WP_146609998.1">
    <property type="nucleotide sequence ID" value="NZ_LIGK01000103.1"/>
</dbReference>
<dbReference type="SUPFAM" id="SSF48498">
    <property type="entry name" value="Tetracyclin repressor-like, C-terminal domain"/>
    <property type="match status" value="1"/>
</dbReference>
<dbReference type="PRINTS" id="PR00455">
    <property type="entry name" value="HTHTETR"/>
</dbReference>
<evidence type="ECO:0000256" key="1">
    <source>
        <dbReference type="ARBA" id="ARBA00023125"/>
    </source>
</evidence>
<dbReference type="InterPro" id="IPR001647">
    <property type="entry name" value="HTH_TetR"/>
</dbReference>
<dbReference type="InterPro" id="IPR050109">
    <property type="entry name" value="HTH-type_TetR-like_transc_reg"/>
</dbReference>
<evidence type="ECO:0000256" key="3">
    <source>
        <dbReference type="SAM" id="MobiDB-lite"/>
    </source>
</evidence>
<keyword evidence="6" id="KW-1185">Reference proteome</keyword>